<dbReference type="Pfam" id="PF00269">
    <property type="entry name" value="SASP"/>
    <property type="match status" value="2"/>
</dbReference>
<dbReference type="InterPro" id="IPR018126">
    <property type="entry name" value="SASP_alpha/beta-type_CS"/>
</dbReference>
<organism evidence="4 5">
    <name type="scientific">Cohnella faecalis</name>
    <dbReference type="NCBI Taxonomy" id="2315694"/>
    <lineage>
        <taxon>Bacteria</taxon>
        <taxon>Bacillati</taxon>
        <taxon>Bacillota</taxon>
        <taxon>Bacilli</taxon>
        <taxon>Bacillales</taxon>
        <taxon>Paenibacillaceae</taxon>
        <taxon>Cohnella</taxon>
    </lineage>
</organism>
<comment type="function">
    <text evidence="1">SASP are bound to spore DNA. They are double-stranded DNA-binding proteins that cause DNA to change to an a-like conformation. They protect the DNA backbone from chemical and enzymatic cleavage and are thus involved in dormant spore's high resistance to UV light.</text>
</comment>
<keyword evidence="3" id="KW-0238">DNA-binding</keyword>
<keyword evidence="5" id="KW-1185">Reference proteome</keyword>
<evidence type="ECO:0000256" key="2">
    <source>
        <dbReference type="ARBA" id="ARBA00005442"/>
    </source>
</evidence>
<proteinExistence type="inferred from homology"/>
<dbReference type="RefSeq" id="WP_119150076.1">
    <property type="nucleotide sequence ID" value="NZ_JBHSOV010000009.1"/>
</dbReference>
<comment type="similarity">
    <text evidence="2">Belongs to the alpha/beta-type SASP family.</text>
</comment>
<dbReference type="InterPro" id="IPR038300">
    <property type="entry name" value="SASP_sf_alpha/beta"/>
</dbReference>
<gene>
    <name evidence="4" type="ORF">D3H35_14825</name>
</gene>
<dbReference type="PANTHER" id="PTHR36107">
    <property type="entry name" value="SMALL, ACID-SOLUBLE SPORE PROTEIN A"/>
    <property type="match status" value="1"/>
</dbReference>
<comment type="caution">
    <text evidence="4">The sequence shown here is derived from an EMBL/GenBank/DDBJ whole genome shotgun (WGS) entry which is preliminary data.</text>
</comment>
<dbReference type="OrthoDB" id="2939151at2"/>
<reference evidence="4 5" key="1">
    <citation type="submission" date="2018-09" db="EMBL/GenBank/DDBJ databases">
        <title>Cohnella cavernae sp. nov., isolated from a karst cave.</title>
        <authorList>
            <person name="Zhu H."/>
        </authorList>
    </citation>
    <scope>NUCLEOTIDE SEQUENCE [LARGE SCALE GENOMIC DNA]</scope>
    <source>
        <strain evidence="4 5">K2E09-144</strain>
    </source>
</reference>
<dbReference type="GO" id="GO:0003690">
    <property type="term" value="F:double-stranded DNA binding"/>
    <property type="evidence" value="ECO:0007669"/>
    <property type="project" value="InterPro"/>
</dbReference>
<dbReference type="PANTHER" id="PTHR36107:SF1">
    <property type="entry name" value="SMALL, ACID-SOLUBLE SPORE PROTEIN A"/>
    <property type="match status" value="1"/>
</dbReference>
<dbReference type="PROSITE" id="PS00304">
    <property type="entry name" value="SASP_1"/>
    <property type="match status" value="1"/>
</dbReference>
<evidence type="ECO:0000313" key="5">
    <source>
        <dbReference type="Proteomes" id="UP000266340"/>
    </source>
</evidence>
<dbReference type="AlphaFoldDB" id="A0A398CI55"/>
<name>A0A398CI55_9BACL</name>
<dbReference type="EMBL" id="QXJM01000039">
    <property type="protein sequence ID" value="RIE02035.1"/>
    <property type="molecule type" value="Genomic_DNA"/>
</dbReference>
<dbReference type="InterPro" id="IPR050847">
    <property type="entry name" value="SASP_DNA-binding"/>
</dbReference>
<evidence type="ECO:0000313" key="4">
    <source>
        <dbReference type="EMBL" id="RIE02035.1"/>
    </source>
</evidence>
<dbReference type="Gene3D" id="6.10.10.80">
    <property type="entry name" value="Small, acid-soluble spore protein, alpha/beta type-like"/>
    <property type="match status" value="1"/>
</dbReference>
<dbReference type="GO" id="GO:0006265">
    <property type="term" value="P:DNA topological change"/>
    <property type="evidence" value="ECO:0007669"/>
    <property type="project" value="InterPro"/>
</dbReference>
<evidence type="ECO:0000256" key="3">
    <source>
        <dbReference type="ARBA" id="ARBA00023125"/>
    </source>
</evidence>
<accession>A0A398CI55</accession>
<protein>
    <submittedName>
        <fullName evidence="4">Small acid-soluble spore protein</fullName>
    </submittedName>
</protein>
<dbReference type="Proteomes" id="UP000266340">
    <property type="component" value="Unassembled WGS sequence"/>
</dbReference>
<evidence type="ECO:0000256" key="1">
    <source>
        <dbReference type="ARBA" id="ARBA00003863"/>
    </source>
</evidence>
<dbReference type="InterPro" id="IPR001448">
    <property type="entry name" value="SASP_alpha/beta-type"/>
</dbReference>
<sequence>MAGRNKKLVPECQAALNQLKYEVASELGVAFGGGSYGGTGEDTEFAGDLGSIASSGSGKAYLGSLSSREAGSVGGEITKRLIRSAQQTVL</sequence>